<evidence type="ECO:0000313" key="2">
    <source>
        <dbReference type="Proteomes" id="UP000324800"/>
    </source>
</evidence>
<dbReference type="EMBL" id="SNRW01019990">
    <property type="protein sequence ID" value="KAA6365863.1"/>
    <property type="molecule type" value="Genomic_DNA"/>
</dbReference>
<name>A0A5J4U6T7_9EUKA</name>
<evidence type="ECO:0000313" key="1">
    <source>
        <dbReference type="EMBL" id="KAA6365863.1"/>
    </source>
</evidence>
<sequence length="112" mass="12933">MPKKLLNGAEARCEAEGLLSLPEVDKYDQDVDKAAHLVVEFKAQRYYFLYLWSQYRGMLDRAVAAVRACRDIGVQGRPAKLNYSEMQELEKNIREQRFKKLPVTQGVINELV</sequence>
<gene>
    <name evidence="1" type="ORF">EZS28_038611</name>
</gene>
<reference evidence="1 2" key="1">
    <citation type="submission" date="2019-03" db="EMBL/GenBank/DDBJ databases">
        <title>Single cell metagenomics reveals metabolic interactions within the superorganism composed of flagellate Streblomastix strix and complex community of Bacteroidetes bacteria on its surface.</title>
        <authorList>
            <person name="Treitli S.C."/>
            <person name="Kolisko M."/>
            <person name="Husnik F."/>
            <person name="Keeling P."/>
            <person name="Hampl V."/>
        </authorList>
    </citation>
    <scope>NUCLEOTIDE SEQUENCE [LARGE SCALE GENOMIC DNA]</scope>
    <source>
        <strain evidence="1">ST1C</strain>
    </source>
</reference>
<comment type="caution">
    <text evidence="1">The sequence shown here is derived from an EMBL/GenBank/DDBJ whole genome shotgun (WGS) entry which is preliminary data.</text>
</comment>
<dbReference type="Proteomes" id="UP000324800">
    <property type="component" value="Unassembled WGS sequence"/>
</dbReference>
<protein>
    <submittedName>
        <fullName evidence="1">Uncharacterized protein</fullName>
    </submittedName>
</protein>
<proteinExistence type="predicted"/>
<organism evidence="1 2">
    <name type="scientific">Streblomastix strix</name>
    <dbReference type="NCBI Taxonomy" id="222440"/>
    <lineage>
        <taxon>Eukaryota</taxon>
        <taxon>Metamonada</taxon>
        <taxon>Preaxostyla</taxon>
        <taxon>Oxymonadida</taxon>
        <taxon>Streblomastigidae</taxon>
        <taxon>Streblomastix</taxon>
    </lineage>
</organism>
<dbReference type="AlphaFoldDB" id="A0A5J4U6T7"/>
<accession>A0A5J4U6T7</accession>